<keyword evidence="1" id="KW-1133">Transmembrane helix</keyword>
<reference evidence="3" key="1">
    <citation type="submission" date="2018-06" db="EMBL/GenBank/DDBJ databases">
        <authorList>
            <person name="Zhirakovskaya E."/>
        </authorList>
    </citation>
    <scope>NUCLEOTIDE SEQUENCE</scope>
</reference>
<accession>A0A3B1BGW1</accession>
<protein>
    <recommendedName>
        <fullName evidence="2">Putative zinc-finger domain-containing protein</fullName>
    </recommendedName>
</protein>
<dbReference type="EMBL" id="UOFZ01000130">
    <property type="protein sequence ID" value="VAX13691.1"/>
    <property type="molecule type" value="Genomic_DNA"/>
</dbReference>
<dbReference type="Pfam" id="PF13490">
    <property type="entry name" value="zf-HC2"/>
    <property type="match status" value="1"/>
</dbReference>
<gene>
    <name evidence="3" type="ORF">MNBD_GAMMA24-683</name>
</gene>
<evidence type="ECO:0000313" key="3">
    <source>
        <dbReference type="EMBL" id="VAX13691.1"/>
    </source>
</evidence>
<sequence>MNCNDIHNLCDAYLDHELSDTQKRALEAHLESCPACQHYVQQAQTIRDALTTLKAPAMRPAFAEQAFDKARQQNATVAKTKRLTGTGLALAASLALAGIVGVFMHRPDATVSEPAAIYISMQKVKDISLVFNAKEDLDKVSISIELSDNLALDGYDGKRTVSWNTPLQKGKNVLSLPIIATQSGNGTLIARLRLGNQDKVFRIRVNAQQNGSTQIKPISPHTPV</sequence>
<organism evidence="3">
    <name type="scientific">hydrothermal vent metagenome</name>
    <dbReference type="NCBI Taxonomy" id="652676"/>
    <lineage>
        <taxon>unclassified sequences</taxon>
        <taxon>metagenomes</taxon>
        <taxon>ecological metagenomes</taxon>
    </lineage>
</organism>
<dbReference type="InterPro" id="IPR027383">
    <property type="entry name" value="Znf_put"/>
</dbReference>
<dbReference type="InterPro" id="IPR041916">
    <property type="entry name" value="Anti_sigma_zinc_sf"/>
</dbReference>
<evidence type="ECO:0000256" key="1">
    <source>
        <dbReference type="SAM" id="Phobius"/>
    </source>
</evidence>
<keyword evidence="1" id="KW-0472">Membrane</keyword>
<dbReference type="AlphaFoldDB" id="A0A3B1BGW1"/>
<dbReference type="Gene3D" id="1.10.10.1320">
    <property type="entry name" value="Anti-sigma factor, zinc-finger domain"/>
    <property type="match status" value="1"/>
</dbReference>
<feature type="domain" description="Putative zinc-finger" evidence="2">
    <location>
        <begin position="3"/>
        <end position="37"/>
    </location>
</feature>
<keyword evidence="1" id="KW-0812">Transmembrane</keyword>
<proteinExistence type="predicted"/>
<evidence type="ECO:0000259" key="2">
    <source>
        <dbReference type="Pfam" id="PF13490"/>
    </source>
</evidence>
<name>A0A3B1BGW1_9ZZZZ</name>
<feature type="transmembrane region" description="Helical" evidence="1">
    <location>
        <begin position="83"/>
        <end position="104"/>
    </location>
</feature>